<keyword evidence="2" id="KW-1185">Reference proteome</keyword>
<name>A0A2N9QRI2_9BACT</name>
<sequence length="161" mass="18529">MMNDNLFNEIDLSERLSPHFTVGEMMRSGEAVKRRIKNVPKTEGRDGEVLREEVMENLKALCACVLEPLRRRVGRVIVTSGYRSPVLNKAIHGAFDSQHLRGEAVDIHVTGAEMCRKYAAVLRQTDFDQMILEPLEATCKRWIHISYRRDGRNRHQILGEK</sequence>
<dbReference type="SUPFAM" id="SSF55166">
    <property type="entry name" value="Hedgehog/DD-peptidase"/>
    <property type="match status" value="1"/>
</dbReference>
<accession>A0A2N9QRI2</accession>
<dbReference type="AlphaFoldDB" id="A0A2N9QRI2"/>
<dbReference type="Proteomes" id="UP000198427">
    <property type="component" value="Unassembled WGS sequence"/>
</dbReference>
<dbReference type="Gene3D" id="3.30.1380.10">
    <property type="match status" value="1"/>
</dbReference>
<reference evidence="1 2" key="1">
    <citation type="submission" date="2017-06" db="EMBL/GenBank/DDBJ databases">
        <authorList>
            <person name="Varghese N."/>
            <person name="Submissions S."/>
        </authorList>
    </citation>
    <scope>NUCLEOTIDE SEQUENCE [LARGE SCALE GENOMIC DNA]</scope>
    <source>
        <strain evidence="1 2">DSM 26989</strain>
    </source>
</reference>
<protein>
    <submittedName>
        <fullName evidence="1">Peptidase M15</fullName>
    </submittedName>
</protein>
<gene>
    <name evidence="1" type="ORF">SAMN06265364_10579</name>
</gene>
<evidence type="ECO:0000313" key="1">
    <source>
        <dbReference type="EMBL" id="SNR70549.1"/>
    </source>
</evidence>
<dbReference type="Pfam" id="PF08291">
    <property type="entry name" value="Peptidase_M15_3"/>
    <property type="match status" value="1"/>
</dbReference>
<dbReference type="OrthoDB" id="5242612at2"/>
<comment type="caution">
    <text evidence="1">The sequence shown here is derived from an EMBL/GenBank/DDBJ whole genome shotgun (WGS) entry which is preliminary data.</text>
</comment>
<organism evidence="1 2">
    <name type="scientific">Prevotella jejuni</name>
    <dbReference type="NCBI Taxonomy" id="1177574"/>
    <lineage>
        <taxon>Bacteria</taxon>
        <taxon>Pseudomonadati</taxon>
        <taxon>Bacteroidota</taxon>
        <taxon>Bacteroidia</taxon>
        <taxon>Bacteroidales</taxon>
        <taxon>Prevotellaceae</taxon>
        <taxon>Prevotella</taxon>
    </lineage>
</organism>
<dbReference type="RefSeq" id="WP_089365637.1">
    <property type="nucleotide sequence ID" value="NZ_CALLVZ010000007.1"/>
</dbReference>
<dbReference type="EMBL" id="FZNZ01000005">
    <property type="protein sequence ID" value="SNR70549.1"/>
    <property type="molecule type" value="Genomic_DNA"/>
</dbReference>
<dbReference type="InterPro" id="IPR013230">
    <property type="entry name" value="Peptidase_M15A_C"/>
</dbReference>
<dbReference type="KEGG" id="pje:CRM71_13650"/>
<evidence type="ECO:0000313" key="2">
    <source>
        <dbReference type="Proteomes" id="UP000198427"/>
    </source>
</evidence>
<dbReference type="InterPro" id="IPR009045">
    <property type="entry name" value="Zn_M74/Hedgehog-like"/>
</dbReference>
<proteinExistence type="predicted"/>
<dbReference type="GeneID" id="94030378"/>